<evidence type="ECO:0000313" key="4">
    <source>
        <dbReference type="EMBL" id="GAA2710747.1"/>
    </source>
</evidence>
<dbReference type="RefSeq" id="WP_344433588.1">
    <property type="nucleotide sequence ID" value="NZ_BAAASL010000003.1"/>
</dbReference>
<dbReference type="PANTHER" id="PTHR33747:SF1">
    <property type="entry name" value="ADENYLATE CYCLASE-ASSOCIATED CAP C-TERMINAL DOMAIN-CONTAINING PROTEIN"/>
    <property type="match status" value="1"/>
</dbReference>
<dbReference type="Proteomes" id="UP001500886">
    <property type="component" value="Unassembled WGS sequence"/>
</dbReference>
<dbReference type="SUPFAM" id="SSF54427">
    <property type="entry name" value="NTF2-like"/>
    <property type="match status" value="1"/>
</dbReference>
<evidence type="ECO:0000256" key="2">
    <source>
        <dbReference type="HAMAP-Rule" id="MF_00612"/>
    </source>
</evidence>
<evidence type="ECO:0000259" key="3">
    <source>
        <dbReference type="Pfam" id="PF17775"/>
    </source>
</evidence>
<dbReference type="InterPro" id="IPR023006">
    <property type="entry name" value="YchJ-like"/>
</dbReference>
<dbReference type="InterPro" id="IPR048469">
    <property type="entry name" value="YchJ-like_M"/>
</dbReference>
<dbReference type="InterPro" id="IPR004027">
    <property type="entry name" value="SEC_C_motif"/>
</dbReference>
<proteinExistence type="inferred from homology"/>
<evidence type="ECO:0000256" key="1">
    <source>
        <dbReference type="ARBA" id="ARBA00010839"/>
    </source>
</evidence>
<dbReference type="Pfam" id="PF02810">
    <property type="entry name" value="SEC-C"/>
    <property type="match status" value="1"/>
</dbReference>
<dbReference type="EMBL" id="BAAASL010000003">
    <property type="protein sequence ID" value="GAA2710747.1"/>
    <property type="molecule type" value="Genomic_DNA"/>
</dbReference>
<gene>
    <name evidence="4" type="ORF">GCM10010315_11190</name>
</gene>
<sequence>MSRRKAGNRQQPAVLATSPCPCGRQQTYAQCCGAFHSGSAAAPTAERLMRSRYSAFVALDGAYLLRTWHSATRPRTLDFDPDIRWTGLEVLSATGGSAFHQDGTVEFRAHYELHGEAGSQHELSRFVRQDGAWVYVDAVE</sequence>
<name>A0ABP6G1B5_9ACTN</name>
<comment type="caution">
    <text evidence="4">The sequence shown here is derived from an EMBL/GenBank/DDBJ whole genome shotgun (WGS) entry which is preliminary data.</text>
</comment>
<reference evidence="5" key="1">
    <citation type="journal article" date="2019" name="Int. J. Syst. Evol. Microbiol.">
        <title>The Global Catalogue of Microorganisms (GCM) 10K type strain sequencing project: providing services to taxonomists for standard genome sequencing and annotation.</title>
        <authorList>
            <consortium name="The Broad Institute Genomics Platform"/>
            <consortium name="The Broad Institute Genome Sequencing Center for Infectious Disease"/>
            <person name="Wu L."/>
            <person name="Ma J."/>
        </authorList>
    </citation>
    <scope>NUCLEOTIDE SEQUENCE [LARGE SCALE GENOMIC DNA]</scope>
    <source>
        <strain evidence="5">JCM 4542</strain>
    </source>
</reference>
<dbReference type="InterPro" id="IPR032710">
    <property type="entry name" value="NTF2-like_dom_sf"/>
</dbReference>
<comment type="similarity">
    <text evidence="1 2">Belongs to the UPF0225 family.</text>
</comment>
<dbReference type="PANTHER" id="PTHR33747">
    <property type="entry name" value="UPF0225 PROTEIN SCO1677"/>
    <property type="match status" value="1"/>
</dbReference>
<dbReference type="Gene3D" id="3.10.450.50">
    <property type="match status" value="1"/>
</dbReference>
<organism evidence="4 5">
    <name type="scientific">Streptomyces luteosporeus</name>
    <dbReference type="NCBI Taxonomy" id="173856"/>
    <lineage>
        <taxon>Bacteria</taxon>
        <taxon>Bacillati</taxon>
        <taxon>Actinomycetota</taxon>
        <taxon>Actinomycetes</taxon>
        <taxon>Kitasatosporales</taxon>
        <taxon>Streptomycetaceae</taxon>
        <taxon>Streptomyces</taxon>
    </lineage>
</organism>
<keyword evidence="5" id="KW-1185">Reference proteome</keyword>
<dbReference type="HAMAP" id="MF_00612">
    <property type="entry name" value="UPF0225"/>
    <property type="match status" value="1"/>
</dbReference>
<feature type="domain" description="YchJ-like middle NTF2-like" evidence="3">
    <location>
        <begin position="44"/>
        <end position="138"/>
    </location>
</feature>
<dbReference type="Pfam" id="PF17775">
    <property type="entry name" value="YchJ_M-like"/>
    <property type="match status" value="1"/>
</dbReference>
<evidence type="ECO:0000313" key="5">
    <source>
        <dbReference type="Proteomes" id="UP001500886"/>
    </source>
</evidence>
<protein>
    <recommendedName>
        <fullName evidence="2">UPF0225 protein GCM10010315_11190</fullName>
    </recommendedName>
</protein>
<accession>A0ABP6G1B5</accession>